<name>A0A1I2ZFG7_9RHOB</name>
<accession>A0A1I2ZFG7</accession>
<keyword evidence="3" id="KW-1185">Reference proteome</keyword>
<organism evidence="2 3">
    <name type="scientific">Paracoccus aminovorans</name>
    <dbReference type="NCBI Taxonomy" id="34004"/>
    <lineage>
        <taxon>Bacteria</taxon>
        <taxon>Pseudomonadati</taxon>
        <taxon>Pseudomonadota</taxon>
        <taxon>Alphaproteobacteria</taxon>
        <taxon>Rhodobacterales</taxon>
        <taxon>Paracoccaceae</taxon>
        <taxon>Paracoccus</taxon>
    </lineage>
</organism>
<protein>
    <submittedName>
        <fullName evidence="2">Putative Holin-X, holin superfamily III</fullName>
    </submittedName>
</protein>
<proteinExistence type="predicted"/>
<feature type="transmembrane region" description="Helical" evidence="1">
    <location>
        <begin position="53"/>
        <end position="74"/>
    </location>
</feature>
<dbReference type="Proteomes" id="UP000183635">
    <property type="component" value="Unassembled WGS sequence"/>
</dbReference>
<feature type="transmembrane region" description="Helical" evidence="1">
    <location>
        <begin position="21"/>
        <end position="47"/>
    </location>
</feature>
<dbReference type="Pfam" id="PF07332">
    <property type="entry name" value="Phage_holin_3_6"/>
    <property type="match status" value="1"/>
</dbReference>
<dbReference type="EMBL" id="FOPU01000008">
    <property type="protein sequence ID" value="SFH35861.1"/>
    <property type="molecule type" value="Genomic_DNA"/>
</dbReference>
<keyword evidence="1" id="KW-1133">Transmembrane helix</keyword>
<evidence type="ECO:0000313" key="3">
    <source>
        <dbReference type="Proteomes" id="UP000183635"/>
    </source>
</evidence>
<reference evidence="2 3" key="1">
    <citation type="submission" date="2016-10" db="EMBL/GenBank/DDBJ databases">
        <authorList>
            <person name="de Groot N.N."/>
        </authorList>
    </citation>
    <scope>NUCLEOTIDE SEQUENCE [LARGE SCALE GENOMIC DNA]</scope>
    <source>
        <strain evidence="2 3">DSM 8537</strain>
    </source>
</reference>
<dbReference type="OrthoDB" id="7773672at2"/>
<dbReference type="STRING" id="34004.SAMN04488021_10854"/>
<evidence type="ECO:0000313" key="2">
    <source>
        <dbReference type="EMBL" id="SFH35861.1"/>
    </source>
</evidence>
<keyword evidence="1" id="KW-0472">Membrane</keyword>
<gene>
    <name evidence="2" type="ORF">SAMN04488021_10854</name>
</gene>
<keyword evidence="1" id="KW-0812">Transmembrane</keyword>
<dbReference type="RefSeq" id="WP_074966768.1">
    <property type="nucleotide sequence ID" value="NZ_CBCRYP010000003.1"/>
</dbReference>
<dbReference type="AlphaFoldDB" id="A0A1I2ZFG7"/>
<evidence type="ECO:0000256" key="1">
    <source>
        <dbReference type="SAM" id="Phobius"/>
    </source>
</evidence>
<dbReference type="InterPro" id="IPR009937">
    <property type="entry name" value="Phage_holin_3_6"/>
</dbReference>
<sequence>MFDYTRKLQLALTDRLRRAGLMAGAGVVLLVAAGFLLAALWTWLAWYLHWGPLWASLAIGLGFLLIGLVLAGMAKAERHKAPTTDELKAEVEERLNLAADAAVAKASAVADRTLERASEKAGLLMETAQQRAHSVVDDLSYRADRFADRAEAKVCGAARGLGESASRRLGLAPDAMERAVGGAARSRAAPFVPLIGAFAVGITLASRLGRRDRDEDEDWRDDRF</sequence>